<organism evidence="2 3">
    <name type="scientific">Paenibacillus anaericanus</name>
    <dbReference type="NCBI Taxonomy" id="170367"/>
    <lineage>
        <taxon>Bacteria</taxon>
        <taxon>Bacillati</taxon>
        <taxon>Bacillota</taxon>
        <taxon>Bacilli</taxon>
        <taxon>Bacillales</taxon>
        <taxon>Paenibacillaceae</taxon>
        <taxon>Paenibacillus</taxon>
    </lineage>
</organism>
<keyword evidence="1" id="KW-0812">Transmembrane</keyword>
<feature type="transmembrane region" description="Helical" evidence="1">
    <location>
        <begin position="138"/>
        <end position="157"/>
    </location>
</feature>
<evidence type="ECO:0000256" key="1">
    <source>
        <dbReference type="SAM" id="Phobius"/>
    </source>
</evidence>
<dbReference type="EMBL" id="RZNY01000006">
    <property type="protein sequence ID" value="RUT47034.1"/>
    <property type="molecule type" value="Genomic_DNA"/>
</dbReference>
<keyword evidence="1" id="KW-1133">Transmembrane helix</keyword>
<dbReference type="RefSeq" id="WP_127191919.1">
    <property type="nucleotide sequence ID" value="NZ_RZNY01000006.1"/>
</dbReference>
<feature type="transmembrane region" description="Helical" evidence="1">
    <location>
        <begin position="7"/>
        <end position="27"/>
    </location>
</feature>
<dbReference type="Pfam" id="PF06541">
    <property type="entry name" value="ABC_trans_CmpB"/>
    <property type="match status" value="1"/>
</dbReference>
<feature type="transmembrane region" description="Helical" evidence="1">
    <location>
        <begin position="47"/>
        <end position="76"/>
    </location>
</feature>
<accession>A0A3S1DQV7</accession>
<proteinExistence type="predicted"/>
<reference evidence="2 3" key="1">
    <citation type="submission" date="2018-12" db="EMBL/GenBank/DDBJ databases">
        <authorList>
            <person name="Sun L."/>
            <person name="Chen Z."/>
        </authorList>
    </citation>
    <scope>NUCLEOTIDE SEQUENCE [LARGE SCALE GENOMIC DNA]</scope>
    <source>
        <strain evidence="2 3">DSM 15890</strain>
    </source>
</reference>
<dbReference type="Proteomes" id="UP000279446">
    <property type="component" value="Unassembled WGS sequence"/>
</dbReference>
<dbReference type="AlphaFoldDB" id="A0A3S1DQV7"/>
<dbReference type="OrthoDB" id="9789229at2"/>
<keyword evidence="1" id="KW-0472">Membrane</keyword>
<feature type="transmembrane region" description="Helical" evidence="1">
    <location>
        <begin position="106"/>
        <end position="126"/>
    </location>
</feature>
<name>A0A3S1DQV7_9BACL</name>
<protein>
    <recommendedName>
        <fullName evidence="4">ABC transporter permease</fullName>
    </recommendedName>
</protein>
<evidence type="ECO:0008006" key="4">
    <source>
        <dbReference type="Google" id="ProtNLM"/>
    </source>
</evidence>
<sequence length="173" mass="20544">MTMDALFFYFLMYSLFGWILENVYSYLTEGVFWKEGFLKGPFKPMYGVAPLLLLLCGTGQSFVVVMLLCLVIPTIVEYISGYLLKRVFHQQWWNYTENRMQLHGHICLQFSLYWAVLSLVFLRYIHPSIQGLYTNMEPIWVKVSPIFLLLFLVDLVWTYQVRRRALKSNLIEQ</sequence>
<evidence type="ECO:0000313" key="2">
    <source>
        <dbReference type="EMBL" id="RUT47034.1"/>
    </source>
</evidence>
<dbReference type="InterPro" id="IPR010540">
    <property type="entry name" value="CmpB_TMEM229"/>
</dbReference>
<evidence type="ECO:0000313" key="3">
    <source>
        <dbReference type="Proteomes" id="UP000279446"/>
    </source>
</evidence>
<keyword evidence="3" id="KW-1185">Reference proteome</keyword>
<gene>
    <name evidence="2" type="ORF">EJP82_10070</name>
</gene>
<comment type="caution">
    <text evidence="2">The sequence shown here is derived from an EMBL/GenBank/DDBJ whole genome shotgun (WGS) entry which is preliminary data.</text>
</comment>